<proteinExistence type="predicted"/>
<keyword evidence="4" id="KW-1185">Reference proteome</keyword>
<accession>A0A562TAY4</accession>
<protein>
    <submittedName>
        <fullName evidence="3">Gliding motility-associated-like protein</fullName>
    </submittedName>
</protein>
<name>A0A562TAY4_CHIJA</name>
<dbReference type="CDD" id="cd00146">
    <property type="entry name" value="PKD"/>
    <property type="match status" value="2"/>
</dbReference>
<dbReference type="InterPro" id="IPR026341">
    <property type="entry name" value="T9SS_type_B"/>
</dbReference>
<dbReference type="InterPro" id="IPR035986">
    <property type="entry name" value="PKD_dom_sf"/>
</dbReference>
<dbReference type="Pfam" id="PF13585">
    <property type="entry name" value="CHU_C"/>
    <property type="match status" value="1"/>
</dbReference>
<keyword evidence="1" id="KW-0732">Signal</keyword>
<dbReference type="NCBIfam" id="TIGR04131">
    <property type="entry name" value="Bac_Flav_CTERM"/>
    <property type="match status" value="1"/>
</dbReference>
<dbReference type="Proteomes" id="UP000316778">
    <property type="component" value="Unassembled WGS sequence"/>
</dbReference>
<dbReference type="Pfam" id="PF18911">
    <property type="entry name" value="PKD_4"/>
    <property type="match status" value="2"/>
</dbReference>
<dbReference type="InterPro" id="IPR013783">
    <property type="entry name" value="Ig-like_fold"/>
</dbReference>
<evidence type="ECO:0000313" key="3">
    <source>
        <dbReference type="EMBL" id="TWI90742.1"/>
    </source>
</evidence>
<evidence type="ECO:0000313" key="4">
    <source>
        <dbReference type="Proteomes" id="UP000316778"/>
    </source>
</evidence>
<dbReference type="AlphaFoldDB" id="A0A562TAY4"/>
<feature type="domain" description="PKD" evidence="2">
    <location>
        <begin position="330"/>
        <end position="388"/>
    </location>
</feature>
<dbReference type="InterPro" id="IPR022409">
    <property type="entry name" value="PKD/Chitinase_dom"/>
</dbReference>
<evidence type="ECO:0000256" key="1">
    <source>
        <dbReference type="SAM" id="SignalP"/>
    </source>
</evidence>
<dbReference type="SUPFAM" id="SSF49299">
    <property type="entry name" value="PKD domain"/>
    <property type="match status" value="2"/>
</dbReference>
<evidence type="ECO:0000259" key="2">
    <source>
        <dbReference type="PROSITE" id="PS50093"/>
    </source>
</evidence>
<feature type="signal peptide" evidence="1">
    <location>
        <begin position="1"/>
        <end position="22"/>
    </location>
</feature>
<dbReference type="SMART" id="SM00089">
    <property type="entry name" value="PKD"/>
    <property type="match status" value="2"/>
</dbReference>
<dbReference type="Gene3D" id="2.60.40.10">
    <property type="entry name" value="Immunoglobulins"/>
    <property type="match status" value="3"/>
</dbReference>
<comment type="caution">
    <text evidence="3">The sequence shown here is derived from an EMBL/GenBank/DDBJ whole genome shotgun (WGS) entry which is preliminary data.</text>
</comment>
<dbReference type="PROSITE" id="PS50093">
    <property type="entry name" value="PKD"/>
    <property type="match status" value="2"/>
</dbReference>
<reference evidence="3 4" key="1">
    <citation type="journal article" date="2013" name="Stand. Genomic Sci.">
        <title>Genomic Encyclopedia of Type Strains, Phase I: The one thousand microbial genomes (KMG-I) project.</title>
        <authorList>
            <person name="Kyrpides N.C."/>
            <person name="Woyke T."/>
            <person name="Eisen J.A."/>
            <person name="Garrity G."/>
            <person name="Lilburn T.G."/>
            <person name="Beck B.J."/>
            <person name="Whitman W.B."/>
            <person name="Hugenholtz P."/>
            <person name="Klenk H.P."/>
        </authorList>
    </citation>
    <scope>NUCLEOTIDE SEQUENCE [LARGE SCALE GENOMIC DNA]</scope>
    <source>
        <strain evidence="3 4">DSM 13484</strain>
    </source>
</reference>
<gene>
    <name evidence="3" type="ORF">LX66_0102</name>
</gene>
<feature type="chain" id="PRO_5022027939" evidence="1">
    <location>
        <begin position="23"/>
        <end position="882"/>
    </location>
</feature>
<feature type="domain" description="PKD" evidence="2">
    <location>
        <begin position="413"/>
        <end position="476"/>
    </location>
</feature>
<dbReference type="EMBL" id="VLLG01000002">
    <property type="protein sequence ID" value="TWI90742.1"/>
    <property type="molecule type" value="Genomic_DNA"/>
</dbReference>
<dbReference type="OrthoDB" id="1490014at2"/>
<organism evidence="3 4">
    <name type="scientific">Chitinophaga japonensis</name>
    <name type="common">Flexibacter japonensis</name>
    <dbReference type="NCBI Taxonomy" id="104662"/>
    <lineage>
        <taxon>Bacteria</taxon>
        <taxon>Pseudomonadati</taxon>
        <taxon>Bacteroidota</taxon>
        <taxon>Chitinophagia</taxon>
        <taxon>Chitinophagales</taxon>
        <taxon>Chitinophagaceae</taxon>
        <taxon>Chitinophaga</taxon>
    </lineage>
</organism>
<sequence length="882" mass="96186">MTQVKRLSLLIICLACVSIAQASHIIGGEMYYEYLGPAGTGMHQYRITLKLFRVCEHGGNIAEMPPSVYFAVFSKDNGSRTDLQQFPRSGPVQIVTSGQVDPCIVNPPQICFEIGIYEGTITVPENDQGYTVAFQSCCRDNFIENIIDTRVPGDPNNPGNGATYYTELPGRNNGILGNSSPVFTNDQAVVVCAGKKFTYDFSATDPDGDRLEYYFCEAYGGGQTTDQTGIPPAAVGPPYSSVPYQTPYSGSSPLGADATIDPQTGVISGIAPPAGKYVITVCVREYRGNQLIGVHRKDFHVTVTTCTRLVTASMPDKYADCDGYTINFVNNSTPGKTYYWDFGDGTDSTTTSLDPLQHTYTQDGVYTVTLYVDRNSSCGDSATATVYVFPMLRPDFDYSGLCTTRPTQFRNTSTTSSGSDAINYYRWDFGNTAATDDTSLLNSPTYQYTTPGVYDVQLLIRTSQGCERTIHDSITIYDRPPLTTTSDTALCHQDRLQLSASSIVNGTYAWTPNNYFITGANTATPIVDPPQDTAYTVTFTDATGCVNSQRIAIDIKDTLRVYGPPDSTVCTGDELYLQATADGPYAFAWWNLATNTVVSNNPDAYITPPAPAASYAVEVTLGSCSSRDTINYRVVDPPAAYAGEDTTICYGDQVNLQASGGSSYQWTPASLVTFPTRSVTAARPTDTTDFIVTVTDVLGCPKAVNDTVRINVVPPVPAFAGNDTILIKDQPFQLHATGGTRYEWTPVDGLSDPAIDTPWTFINRDFTYTVTVYTAEGCFASDDIHLRFITGPEIYIPTGFSPNGDGLNDVFRPLPVGIVQMDFFRVFDRWGKMMYSNVEYMKGWDGTFQGRPAAIGTYVWVVQGKDIHGNTLLRKGTVTLVR</sequence>
<dbReference type="InterPro" id="IPR000601">
    <property type="entry name" value="PKD_dom"/>
</dbReference>